<dbReference type="AlphaFoldDB" id="A0AAW0RAB7"/>
<evidence type="ECO:0000313" key="2">
    <source>
        <dbReference type="EMBL" id="KAK8131860.1"/>
    </source>
</evidence>
<proteinExistence type="predicted"/>
<dbReference type="EMBL" id="JAQQWP010000001">
    <property type="protein sequence ID" value="KAK8131860.1"/>
    <property type="molecule type" value="Genomic_DNA"/>
</dbReference>
<organism evidence="2 3">
    <name type="scientific">Apiospora kogelbergensis</name>
    <dbReference type="NCBI Taxonomy" id="1337665"/>
    <lineage>
        <taxon>Eukaryota</taxon>
        <taxon>Fungi</taxon>
        <taxon>Dikarya</taxon>
        <taxon>Ascomycota</taxon>
        <taxon>Pezizomycotina</taxon>
        <taxon>Sordariomycetes</taxon>
        <taxon>Xylariomycetidae</taxon>
        <taxon>Amphisphaeriales</taxon>
        <taxon>Apiosporaceae</taxon>
        <taxon>Apiospora</taxon>
    </lineage>
</organism>
<feature type="chain" id="PRO_5043609357" evidence="1">
    <location>
        <begin position="21"/>
        <end position="136"/>
    </location>
</feature>
<keyword evidence="3" id="KW-1185">Reference proteome</keyword>
<feature type="signal peptide" evidence="1">
    <location>
        <begin position="1"/>
        <end position="20"/>
    </location>
</feature>
<accession>A0AAW0RAB7</accession>
<comment type="caution">
    <text evidence="2">The sequence shown here is derived from an EMBL/GenBank/DDBJ whole genome shotgun (WGS) entry which is preliminary data.</text>
</comment>
<evidence type="ECO:0000313" key="3">
    <source>
        <dbReference type="Proteomes" id="UP001392437"/>
    </source>
</evidence>
<gene>
    <name evidence="2" type="ORF">PG999_000033</name>
</gene>
<keyword evidence="1" id="KW-0732">Signal</keyword>
<dbReference type="Proteomes" id="UP001392437">
    <property type="component" value="Unassembled WGS sequence"/>
</dbReference>
<reference evidence="2 3" key="1">
    <citation type="submission" date="2023-01" db="EMBL/GenBank/DDBJ databases">
        <title>Analysis of 21 Apiospora genomes using comparative genomics revels a genus with tremendous synthesis potential of carbohydrate active enzymes and secondary metabolites.</title>
        <authorList>
            <person name="Sorensen T."/>
        </authorList>
    </citation>
    <scope>NUCLEOTIDE SEQUENCE [LARGE SCALE GENOMIC DNA]</scope>
    <source>
        <strain evidence="2 3">CBS 117206</strain>
    </source>
</reference>
<name>A0AAW0RAB7_9PEZI</name>
<evidence type="ECO:0000256" key="1">
    <source>
        <dbReference type="SAM" id="SignalP"/>
    </source>
</evidence>
<sequence>MKTATATALAFVSAISGAAIEPRQTPTPEFDIGGFAASCQPHSVLCFCGVTVPGPNSLPAVGLTGCEDPRFSWAFEPRDGGAHVVTVNWEWTPGFNQTGSHLVRPEDVVLESHGSVATERYVGPSSFVIKPLLSIP</sequence>
<protein>
    <submittedName>
        <fullName evidence="2">Uncharacterized protein</fullName>
    </submittedName>
</protein>